<name>A0A1G1Y1M9_9BACT</name>
<evidence type="ECO:0000313" key="3">
    <source>
        <dbReference type="Proteomes" id="UP000178385"/>
    </source>
</evidence>
<protein>
    <recommendedName>
        <fullName evidence="4">Membrane protein 6-pyruvoyl-tetrahydropterin synthase-related domain-containing protein</fullName>
    </recommendedName>
</protein>
<dbReference type="Proteomes" id="UP000178385">
    <property type="component" value="Unassembled WGS sequence"/>
</dbReference>
<organism evidence="2 3">
    <name type="scientific">Candidatus Buchananbacteria bacterium RIFCSPHIGHO2_01_FULL_47_11b</name>
    <dbReference type="NCBI Taxonomy" id="1797537"/>
    <lineage>
        <taxon>Bacteria</taxon>
        <taxon>Candidatus Buchananiibacteriota</taxon>
    </lineage>
</organism>
<feature type="transmembrane region" description="Helical" evidence="1">
    <location>
        <begin position="136"/>
        <end position="160"/>
    </location>
</feature>
<feature type="transmembrane region" description="Helical" evidence="1">
    <location>
        <begin position="339"/>
        <end position="359"/>
    </location>
</feature>
<evidence type="ECO:0000313" key="2">
    <source>
        <dbReference type="EMBL" id="OGY46192.1"/>
    </source>
</evidence>
<sequence length="365" mass="41100">MQNKLFLFTSILSLALAHNIVAMFVIPSLLIYIALRARTKHVILTAFFGLLASSFFWIPALVEKKFVTLDLVSVSNQYYLHFPTLRQLLFSMFEHGFSYPGPIDTMSFQIGGLILVSLFFGVLHVVFRTKHAKQIFGLVCGVLALSFMMLPASLFIWKLIPMLSYVQFPWRLLGPVVFLGSLLAGYIYLDAPRAVRTVFIGVLIFSLISTAKKPVTDFIHHDDLYYKTFTQTSTILDENRPRTLVIQPGTLSNQKPVPESKADIQIQSWSGTQHIYAINTEKEQTITEETAYFPGWETRIDGKLASMTFERTQGLISYSIPAGKHTVQTRFTQNTPPRLIGNGITIASFLGMGGVVALYKKKKKI</sequence>
<keyword evidence="1" id="KW-1133">Transmembrane helix</keyword>
<evidence type="ECO:0000256" key="1">
    <source>
        <dbReference type="SAM" id="Phobius"/>
    </source>
</evidence>
<evidence type="ECO:0008006" key="4">
    <source>
        <dbReference type="Google" id="ProtNLM"/>
    </source>
</evidence>
<dbReference type="EMBL" id="MHIG01000035">
    <property type="protein sequence ID" value="OGY46192.1"/>
    <property type="molecule type" value="Genomic_DNA"/>
</dbReference>
<proteinExistence type="predicted"/>
<feature type="transmembrane region" description="Helical" evidence="1">
    <location>
        <begin position="106"/>
        <end position="127"/>
    </location>
</feature>
<feature type="transmembrane region" description="Helical" evidence="1">
    <location>
        <begin position="42"/>
        <end position="62"/>
    </location>
</feature>
<feature type="transmembrane region" description="Helical" evidence="1">
    <location>
        <begin position="6"/>
        <end position="35"/>
    </location>
</feature>
<keyword evidence="1" id="KW-0812">Transmembrane</keyword>
<dbReference type="AlphaFoldDB" id="A0A1G1Y1M9"/>
<keyword evidence="1" id="KW-0472">Membrane</keyword>
<feature type="transmembrane region" description="Helical" evidence="1">
    <location>
        <begin position="172"/>
        <end position="189"/>
    </location>
</feature>
<reference evidence="2 3" key="1">
    <citation type="journal article" date="2016" name="Nat. Commun.">
        <title>Thousands of microbial genomes shed light on interconnected biogeochemical processes in an aquifer system.</title>
        <authorList>
            <person name="Anantharaman K."/>
            <person name="Brown C.T."/>
            <person name="Hug L.A."/>
            <person name="Sharon I."/>
            <person name="Castelle C.J."/>
            <person name="Probst A.J."/>
            <person name="Thomas B.C."/>
            <person name="Singh A."/>
            <person name="Wilkins M.J."/>
            <person name="Karaoz U."/>
            <person name="Brodie E.L."/>
            <person name="Williams K.H."/>
            <person name="Hubbard S.S."/>
            <person name="Banfield J.F."/>
        </authorList>
    </citation>
    <scope>NUCLEOTIDE SEQUENCE [LARGE SCALE GENOMIC DNA]</scope>
</reference>
<accession>A0A1G1Y1M9</accession>
<comment type="caution">
    <text evidence="2">The sequence shown here is derived from an EMBL/GenBank/DDBJ whole genome shotgun (WGS) entry which is preliminary data.</text>
</comment>
<gene>
    <name evidence="2" type="ORF">A2840_02535</name>
</gene>